<dbReference type="AlphaFoldDB" id="A0A7W7ZHL6"/>
<proteinExistence type="predicted"/>
<evidence type="ECO:0000313" key="2">
    <source>
        <dbReference type="EMBL" id="MBB5060037.1"/>
    </source>
</evidence>
<dbReference type="Gene3D" id="2.115.10.20">
    <property type="entry name" value="Glycosyl hydrolase domain, family 43"/>
    <property type="match status" value="1"/>
</dbReference>
<name>A0A7W7ZHL6_9BACT</name>
<organism evidence="2 3">
    <name type="scientific">Granulicella aggregans</name>
    <dbReference type="NCBI Taxonomy" id="474949"/>
    <lineage>
        <taxon>Bacteria</taxon>
        <taxon>Pseudomonadati</taxon>
        <taxon>Acidobacteriota</taxon>
        <taxon>Terriglobia</taxon>
        <taxon>Terriglobales</taxon>
        <taxon>Acidobacteriaceae</taxon>
        <taxon>Granulicella</taxon>
    </lineage>
</organism>
<reference evidence="2 3" key="1">
    <citation type="submission" date="2020-08" db="EMBL/GenBank/DDBJ databases">
        <title>Genomic Encyclopedia of Type Strains, Phase IV (KMG-V): Genome sequencing to study the core and pangenomes of soil and plant-associated prokaryotes.</title>
        <authorList>
            <person name="Whitman W."/>
        </authorList>
    </citation>
    <scope>NUCLEOTIDE SEQUENCE [LARGE SCALE GENOMIC DNA]</scope>
    <source>
        <strain evidence="2 3">M8UP14</strain>
    </source>
</reference>
<sequence length="411" mass="43610">MSFLVSGIALGCGSASNAVAPPNPVTSTWPVGIQPATQVVVNTSGYFPDPLPIHYGPGTTGALVFSSSDKKLMSCTEPVSAGCFFVSSYTISTSAFAKQAAAVGSTFVSIGNNNSYQDNNGNWQMATTVMLTNPSQTADPTWSVIAHTTPTNTGSPVPTAWTVDTLLIGSLSTTQKANYDGKYFEDGGSLYLLYSEALTTSPLNDGVVAQGMISATQVSSTPPQTLIAPETANGGFNSEDFFDFHTSTFKLVETGNITLINGKYVLAYSTGNFQEPNYKAGLAWSDTFLPANGGQYQKAEFQDTSGLFSQGNHSEGYYLLQNQINSYPNYETQVLAPGVPSVLLDSSGNYYMFFAGYDPNDHPLASGSSTDYDGSHRRPYFVKLDIAVPSGTTVAATPNTSLDSWIKIASQ</sequence>
<dbReference type="SUPFAM" id="SSF75005">
    <property type="entry name" value="Arabinanase/levansucrase/invertase"/>
    <property type="match status" value="1"/>
</dbReference>
<protein>
    <recommendedName>
        <fullName evidence="4">Glycosyl hydrolase family 43</fullName>
    </recommendedName>
</protein>
<feature type="signal peptide" evidence="1">
    <location>
        <begin position="1"/>
        <end position="20"/>
    </location>
</feature>
<comment type="caution">
    <text evidence="2">The sequence shown here is derived from an EMBL/GenBank/DDBJ whole genome shotgun (WGS) entry which is preliminary data.</text>
</comment>
<keyword evidence="3" id="KW-1185">Reference proteome</keyword>
<dbReference type="InterPro" id="IPR023296">
    <property type="entry name" value="Glyco_hydro_beta-prop_sf"/>
</dbReference>
<dbReference type="RefSeq" id="WP_184222088.1">
    <property type="nucleotide sequence ID" value="NZ_JACHIP010000009.1"/>
</dbReference>
<evidence type="ECO:0000256" key="1">
    <source>
        <dbReference type="SAM" id="SignalP"/>
    </source>
</evidence>
<gene>
    <name evidence="2" type="ORF">HDF16_004773</name>
</gene>
<accession>A0A7W7ZHL6</accession>
<feature type="chain" id="PRO_5030920014" description="Glycosyl hydrolase family 43" evidence="1">
    <location>
        <begin position="21"/>
        <end position="411"/>
    </location>
</feature>
<dbReference type="EMBL" id="JACHIP010000009">
    <property type="protein sequence ID" value="MBB5060037.1"/>
    <property type="molecule type" value="Genomic_DNA"/>
</dbReference>
<evidence type="ECO:0000313" key="3">
    <source>
        <dbReference type="Proteomes" id="UP000540989"/>
    </source>
</evidence>
<dbReference type="Proteomes" id="UP000540989">
    <property type="component" value="Unassembled WGS sequence"/>
</dbReference>
<keyword evidence="1" id="KW-0732">Signal</keyword>
<evidence type="ECO:0008006" key="4">
    <source>
        <dbReference type="Google" id="ProtNLM"/>
    </source>
</evidence>